<dbReference type="GO" id="GO:0006749">
    <property type="term" value="P:glutathione metabolic process"/>
    <property type="evidence" value="ECO:0007669"/>
    <property type="project" value="TreeGrafter"/>
</dbReference>
<evidence type="ECO:0000313" key="5">
    <source>
        <dbReference type="Proteomes" id="UP000297983"/>
    </source>
</evidence>
<dbReference type="InterPro" id="IPR049517">
    <property type="entry name" value="ACX-like_C"/>
</dbReference>
<comment type="caution">
    <text evidence="4">The sequence shown here is derived from an EMBL/GenBank/DDBJ whole genome shotgun (WGS) entry which is preliminary data.</text>
</comment>
<feature type="domain" description="Hydantoinase/oxoprolinase N-terminal" evidence="2">
    <location>
        <begin position="82"/>
        <end position="262"/>
    </location>
</feature>
<keyword evidence="5" id="KW-1185">Reference proteome</keyword>
<dbReference type="Pfam" id="PF01968">
    <property type="entry name" value="Hydantoinase_A"/>
    <property type="match status" value="1"/>
</dbReference>
<accession>A0A4R9ARE1</accession>
<dbReference type="PANTHER" id="PTHR11365">
    <property type="entry name" value="5-OXOPROLINASE RELATED"/>
    <property type="match status" value="1"/>
</dbReference>
<dbReference type="RefSeq" id="WP_134552529.1">
    <property type="nucleotide sequence ID" value="NZ_SOHL01000027.1"/>
</dbReference>
<protein>
    <submittedName>
        <fullName evidence="4">Hydantoinase/oxoprolinase family protein</fullName>
    </submittedName>
</protein>
<evidence type="ECO:0000259" key="2">
    <source>
        <dbReference type="Pfam" id="PF05378"/>
    </source>
</evidence>
<feature type="domain" description="Acetophenone carboxylase-like C-terminal" evidence="3">
    <location>
        <begin position="584"/>
        <end position="761"/>
    </location>
</feature>
<dbReference type="InterPro" id="IPR045079">
    <property type="entry name" value="Oxoprolinase-like"/>
</dbReference>
<dbReference type="InterPro" id="IPR008040">
    <property type="entry name" value="Hydant_A_N"/>
</dbReference>
<dbReference type="Pfam" id="PF05378">
    <property type="entry name" value="Hydant_A_N"/>
    <property type="match status" value="1"/>
</dbReference>
<dbReference type="Proteomes" id="UP000297983">
    <property type="component" value="Unassembled WGS sequence"/>
</dbReference>
<sequence>MSITPEFSGRQRSRNKHQFKQTLDRFISPLRHLSRAHGSVVSAQAVRAQQGKCDHDATGRCNEMENTRTMKSQLVEKNDYAVGVDVGGTHTDLVLSGPNGLVRSKSFTTHGDYSVGIFNALELAANQLGQERDEVLAQCHAFINGSTIVTNAITELRGAKVGVLITRGFKDTFRLASGARRVEYDDHLQTPPPDVVARDCIEEISERVMSNGEIAVPLDEVEVRAAVRRLRDNGVEAIAICYLWSFSDGTNEKRTREIVLEEIPGIFITLSSEVHPVVGEYPRFMTAVFNCLSHRATTRYVEGLQTQLGNAGFTGTLTFFQGIGGSVGAEAVQAKPVTLMQSGPAGGVMGARHAAARLGLTNIFVGDMGGTSFDTAVLPNLEPSIAKQATFGPFHTGINMLDIVSVGAGGGSVAWLDGRGVPQVGPHSAGSEPGPACYGRGGTEPTVTDANVILGLIDPGNYLNGRHQLSVADASAAVKNRIGDPLGWDVKQAAAGIYDLAVIEMANALRVVSIERGHHPRDFTFFSYGGGLGLFAVEICRRLGCPSIVIPDNSSAFSAYGVLIADYVRQYEQTVNWDLSDPSQADRINEAMAVMLSQAKHDAGLEGIAPGDLSVERSGDFRFLGQTYEVTVPLQDVDFVPADAARLADDFPRVYERNYGEGTAWKGSPVVLMTLSTRVIHHRPKPTERQQAVVVGVPTPQPVGERSVFLPSERRDAVLPIYAEADLIPGAVVNGPCIVDVGDTTIYVPEGSECGRDQYFNFTLTA</sequence>
<name>A0A4R9ARE1_9MICO</name>
<gene>
    <name evidence="4" type="ORF">E3T50_13275</name>
</gene>
<evidence type="ECO:0000259" key="1">
    <source>
        <dbReference type="Pfam" id="PF01968"/>
    </source>
</evidence>
<dbReference type="Pfam" id="PF19278">
    <property type="entry name" value="Hydant_A_C"/>
    <property type="match status" value="1"/>
</dbReference>
<reference evidence="4 5" key="1">
    <citation type="submission" date="2019-03" db="EMBL/GenBank/DDBJ databases">
        <title>Genomics of glacier-inhabiting Cryobacterium strains.</title>
        <authorList>
            <person name="Liu Q."/>
            <person name="Xin Y.-H."/>
        </authorList>
    </citation>
    <scope>NUCLEOTIDE SEQUENCE [LARGE SCALE GENOMIC DNA]</scope>
    <source>
        <strain evidence="4 5">Hz16</strain>
    </source>
</reference>
<proteinExistence type="predicted"/>
<dbReference type="PANTHER" id="PTHR11365:SF23">
    <property type="entry name" value="HYPOTHETICAL 5-OXOPROLINASE (EUROFUNG)-RELATED"/>
    <property type="match status" value="1"/>
</dbReference>
<dbReference type="GO" id="GO:0017168">
    <property type="term" value="F:5-oxoprolinase (ATP-hydrolyzing) activity"/>
    <property type="evidence" value="ECO:0007669"/>
    <property type="project" value="TreeGrafter"/>
</dbReference>
<organism evidence="4 5">
    <name type="scientific">Cryobacterium gelidum</name>
    <dbReference type="NCBI Taxonomy" id="1259164"/>
    <lineage>
        <taxon>Bacteria</taxon>
        <taxon>Bacillati</taxon>
        <taxon>Actinomycetota</taxon>
        <taxon>Actinomycetes</taxon>
        <taxon>Micrococcales</taxon>
        <taxon>Microbacteriaceae</taxon>
        <taxon>Cryobacterium</taxon>
    </lineage>
</organism>
<evidence type="ECO:0000259" key="3">
    <source>
        <dbReference type="Pfam" id="PF19278"/>
    </source>
</evidence>
<feature type="domain" description="Hydantoinase A/oxoprolinase" evidence="1">
    <location>
        <begin position="283"/>
        <end position="570"/>
    </location>
</feature>
<dbReference type="AlphaFoldDB" id="A0A4R9ARE1"/>
<dbReference type="InterPro" id="IPR002821">
    <property type="entry name" value="Hydantoinase_A"/>
</dbReference>
<dbReference type="GO" id="GO:0005829">
    <property type="term" value="C:cytosol"/>
    <property type="evidence" value="ECO:0007669"/>
    <property type="project" value="TreeGrafter"/>
</dbReference>
<dbReference type="EMBL" id="SOHL01000027">
    <property type="protein sequence ID" value="TFD68149.1"/>
    <property type="molecule type" value="Genomic_DNA"/>
</dbReference>
<evidence type="ECO:0000313" key="4">
    <source>
        <dbReference type="EMBL" id="TFD68149.1"/>
    </source>
</evidence>